<comment type="caution">
    <text evidence="3">The sequence shown here is derived from an EMBL/GenBank/DDBJ whole genome shotgun (WGS) entry which is preliminary data.</text>
</comment>
<dbReference type="Gene3D" id="1.20.140.10">
    <property type="entry name" value="Butyryl-CoA Dehydrogenase, subunit A, domain 3"/>
    <property type="match status" value="1"/>
</dbReference>
<proteinExistence type="predicted"/>
<dbReference type="InterPro" id="IPR037069">
    <property type="entry name" value="AcylCoA_DH/ox_N_sf"/>
</dbReference>
<gene>
    <name evidence="3" type="ORF">NPE20_20380</name>
</gene>
<dbReference type="InterPro" id="IPR013107">
    <property type="entry name" value="Acyl-CoA_DH_C"/>
</dbReference>
<reference evidence="3 4" key="1">
    <citation type="submission" date="2022-07" db="EMBL/GenBank/DDBJ databases">
        <title>Mucilaginibacter sp. JC4.</title>
        <authorList>
            <person name="Le V."/>
            <person name="Ko S.-R."/>
            <person name="Ahn C.-Y."/>
            <person name="Oh H.-M."/>
        </authorList>
    </citation>
    <scope>NUCLEOTIDE SEQUENCE [LARGE SCALE GENOMIC DNA]</scope>
    <source>
        <strain evidence="3 4">JC4</strain>
    </source>
</reference>
<dbReference type="EMBL" id="JANHOH010000007">
    <property type="protein sequence ID" value="MCQ6960349.1"/>
    <property type="molecule type" value="Genomic_DNA"/>
</dbReference>
<name>A0ABT1T705_9SPHI</name>
<sequence length="364" mass="39772">MKKTDHPSLIMQPQWVEIIRDNAAEAEQLGKLNEAQLALVYEQQWFNLVSPAEYGGLQTPLPQLVKIEEALSWADGSLGWVVTLCCGAGWFGGFLDPEIAKQIYKDPKVCLAGSGAPTGTATISGDGYMITGSWKYASGVHHATYITVNCNIMNGDAPVLNADGTQLILPFVLDRKDVALVSGWKYIGMIATGSDAYKVENLYVDSNRCFKIDPAAAVIDAQLYTYPFFQLAEATLAANISGLAVHFTDLCVAAFANKATNIRRVNQANVLVMEEALESATALLNQARASFFEAVEASWNEPMNEVLLKAVSHTSRVLAKIARECVDELYPYCGLMAASPDTEINRVWRDLHTASQHALLTFIE</sequence>
<feature type="domain" description="Acyl-CoA dehydrogenase C-terminal" evidence="2">
    <location>
        <begin position="236"/>
        <end position="360"/>
    </location>
</feature>
<dbReference type="InterPro" id="IPR036250">
    <property type="entry name" value="AcylCo_DH-like_C"/>
</dbReference>
<dbReference type="RefSeq" id="WP_256540532.1">
    <property type="nucleotide sequence ID" value="NZ_JANHOH010000007.1"/>
</dbReference>
<evidence type="ECO:0000259" key="2">
    <source>
        <dbReference type="Pfam" id="PF08028"/>
    </source>
</evidence>
<organism evidence="3 4">
    <name type="scientific">Mucilaginibacter aquariorum</name>
    <dbReference type="NCBI Taxonomy" id="2967225"/>
    <lineage>
        <taxon>Bacteria</taxon>
        <taxon>Pseudomonadati</taxon>
        <taxon>Bacteroidota</taxon>
        <taxon>Sphingobacteriia</taxon>
        <taxon>Sphingobacteriales</taxon>
        <taxon>Sphingobacteriaceae</taxon>
        <taxon>Mucilaginibacter</taxon>
    </lineage>
</organism>
<keyword evidence="1" id="KW-0560">Oxidoreductase</keyword>
<dbReference type="InterPro" id="IPR046373">
    <property type="entry name" value="Acyl-CoA_Oxase/DH_mid-dom_sf"/>
</dbReference>
<dbReference type="Pfam" id="PF08028">
    <property type="entry name" value="Acyl-CoA_dh_2"/>
    <property type="match status" value="1"/>
</dbReference>
<dbReference type="Gene3D" id="2.40.110.10">
    <property type="entry name" value="Butyryl-CoA Dehydrogenase, subunit A, domain 2"/>
    <property type="match status" value="1"/>
</dbReference>
<dbReference type="SUPFAM" id="SSF56645">
    <property type="entry name" value="Acyl-CoA dehydrogenase NM domain-like"/>
    <property type="match status" value="1"/>
</dbReference>
<evidence type="ECO:0000313" key="3">
    <source>
        <dbReference type="EMBL" id="MCQ6960349.1"/>
    </source>
</evidence>
<dbReference type="PIRSF" id="PIRSF016578">
    <property type="entry name" value="HsaA"/>
    <property type="match status" value="1"/>
</dbReference>
<dbReference type="Gene3D" id="1.10.540.10">
    <property type="entry name" value="Acyl-CoA dehydrogenase/oxidase, N-terminal domain"/>
    <property type="match status" value="1"/>
</dbReference>
<accession>A0ABT1T705</accession>
<dbReference type="SUPFAM" id="SSF47203">
    <property type="entry name" value="Acyl-CoA dehydrogenase C-terminal domain-like"/>
    <property type="match status" value="1"/>
</dbReference>
<evidence type="ECO:0000313" key="4">
    <source>
        <dbReference type="Proteomes" id="UP001204376"/>
    </source>
</evidence>
<protein>
    <submittedName>
        <fullName evidence="3">Acyl-CoA dehydrogenase</fullName>
    </submittedName>
</protein>
<dbReference type="Proteomes" id="UP001204376">
    <property type="component" value="Unassembled WGS sequence"/>
</dbReference>
<dbReference type="InterPro" id="IPR009100">
    <property type="entry name" value="AcylCoA_DH/oxidase_NM_dom_sf"/>
</dbReference>
<keyword evidence="4" id="KW-1185">Reference proteome</keyword>
<evidence type="ECO:0000256" key="1">
    <source>
        <dbReference type="ARBA" id="ARBA00023002"/>
    </source>
</evidence>